<name>A0A2M4C5E3_9DIPT</name>
<organism evidence="1">
    <name type="scientific">Anopheles marajoara</name>
    <dbReference type="NCBI Taxonomy" id="58244"/>
    <lineage>
        <taxon>Eukaryota</taxon>
        <taxon>Metazoa</taxon>
        <taxon>Ecdysozoa</taxon>
        <taxon>Arthropoda</taxon>
        <taxon>Hexapoda</taxon>
        <taxon>Insecta</taxon>
        <taxon>Pterygota</taxon>
        <taxon>Neoptera</taxon>
        <taxon>Endopterygota</taxon>
        <taxon>Diptera</taxon>
        <taxon>Nematocera</taxon>
        <taxon>Culicoidea</taxon>
        <taxon>Culicidae</taxon>
        <taxon>Anophelinae</taxon>
        <taxon>Anopheles</taxon>
    </lineage>
</organism>
<sequence>MTVTGHHLARLQRLPNELLHLVLARVIAQLLAQLLQPHQHLLVGETVQRTGETVHTGRERQVRIAQGRSDQMDGVRGHIATLVVTVDGEVQAHQLGELLVLVAQHLGEVGRPILLRVDRPDTLAVAVRVAVDGGRDHRQLGDQVHAVLVHVLPVLALVHTLRVRLGELALVVEGRHGAAQLRHRVQRRRHVVQHRHHVRRQRGPVSPFARQPINLCLRWHIASNQQPEQTLRQRFLTTWSLREHLLTLGDGQAAEANTLIGIQHGRFANQTLDATHTTVHHVDGNFADFRRTMLLAEVLDALLLLRDLLDQHGLQICAIRGVAHERSNRWQDILVGGICQLR</sequence>
<proteinExistence type="predicted"/>
<reference evidence="1" key="1">
    <citation type="submission" date="2018-01" db="EMBL/GenBank/DDBJ databases">
        <title>An insight into the sialome of Amazonian anophelines.</title>
        <authorList>
            <person name="Ribeiro J.M."/>
            <person name="Scarpassa V."/>
            <person name="Calvo E."/>
        </authorList>
    </citation>
    <scope>NUCLEOTIDE SEQUENCE</scope>
    <source>
        <tissue evidence="1">Salivary glands</tissue>
    </source>
</reference>
<evidence type="ECO:0000313" key="1">
    <source>
        <dbReference type="EMBL" id="MBW60576.1"/>
    </source>
</evidence>
<protein>
    <submittedName>
        <fullName evidence="1">Putative secreted protein</fullName>
    </submittedName>
</protein>
<accession>A0A2M4C5E3</accession>
<dbReference type="AlphaFoldDB" id="A0A2M4C5E3"/>
<dbReference type="EMBL" id="GGFJ01011435">
    <property type="protein sequence ID" value="MBW60576.1"/>
    <property type="molecule type" value="Transcribed_RNA"/>
</dbReference>